<sequence>MKTRPAGGVRTQMEILEQEIHGSDEARYGHRLHGVLLVARGMSCRQAAALLGDSTRAVRYWVSNFERHGLEGLREGERAGCPPRLSDSQRKMAGQALRAAPATAGVAATRWNGQALSDYLRNKFGVNLGVRQCQRLLPALAGRSKAASTDT</sequence>
<protein>
    <submittedName>
        <fullName evidence="1">Helix-turn-helix domain containing protein</fullName>
    </submittedName>
</protein>
<keyword evidence="2" id="KW-1185">Reference proteome</keyword>
<dbReference type="Pfam" id="PF13565">
    <property type="entry name" value="HTH_32"/>
    <property type="match status" value="1"/>
</dbReference>
<organism evidence="1 2">
    <name type="scientific">Paludibaculum fermentans</name>
    <dbReference type="NCBI Taxonomy" id="1473598"/>
    <lineage>
        <taxon>Bacteria</taxon>
        <taxon>Pseudomonadati</taxon>
        <taxon>Acidobacteriota</taxon>
        <taxon>Terriglobia</taxon>
        <taxon>Bryobacterales</taxon>
        <taxon>Bryobacteraceae</taxon>
        <taxon>Paludibaculum</taxon>
    </lineage>
</organism>
<evidence type="ECO:0000313" key="2">
    <source>
        <dbReference type="Proteomes" id="UP000593892"/>
    </source>
</evidence>
<evidence type="ECO:0000313" key="1">
    <source>
        <dbReference type="EMBL" id="QOY90348.1"/>
    </source>
</evidence>
<dbReference type="RefSeq" id="WP_194452013.1">
    <property type="nucleotide sequence ID" value="NZ_CP063849.1"/>
</dbReference>
<dbReference type="Proteomes" id="UP000593892">
    <property type="component" value="Chromosome"/>
</dbReference>
<dbReference type="KEGG" id="pfer:IRI77_10450"/>
<dbReference type="InterPro" id="IPR009057">
    <property type="entry name" value="Homeodomain-like_sf"/>
</dbReference>
<name>A0A7S7NV30_PALFE</name>
<dbReference type="AlphaFoldDB" id="A0A7S7NV30"/>
<gene>
    <name evidence="1" type="ORF">IRI77_10450</name>
</gene>
<accession>A0A7S7NV30</accession>
<dbReference type="SUPFAM" id="SSF46689">
    <property type="entry name" value="Homeodomain-like"/>
    <property type="match status" value="1"/>
</dbReference>
<reference evidence="1 2" key="1">
    <citation type="submission" date="2020-10" db="EMBL/GenBank/DDBJ databases">
        <title>Complete genome sequence of Paludibaculum fermentans P105T, a facultatively anaerobic acidobacterium capable of dissimilatory Fe(III) reduction.</title>
        <authorList>
            <person name="Dedysh S.N."/>
            <person name="Beletsky A.V."/>
            <person name="Kulichevskaya I.S."/>
            <person name="Mardanov A.V."/>
            <person name="Ravin N.V."/>
        </authorList>
    </citation>
    <scope>NUCLEOTIDE SEQUENCE [LARGE SCALE GENOMIC DNA]</scope>
    <source>
        <strain evidence="1 2">P105</strain>
    </source>
</reference>
<proteinExistence type="predicted"/>
<dbReference type="EMBL" id="CP063849">
    <property type="protein sequence ID" value="QOY90348.1"/>
    <property type="molecule type" value="Genomic_DNA"/>
</dbReference>